<protein>
    <submittedName>
        <fullName evidence="1">Uncharacterized protein</fullName>
    </submittedName>
</protein>
<evidence type="ECO:0000313" key="1">
    <source>
        <dbReference type="EMBL" id="PJJ42395.1"/>
    </source>
</evidence>
<reference evidence="1 2" key="1">
    <citation type="submission" date="2017-11" db="EMBL/GenBank/DDBJ databases">
        <title>Animal gut microbial communities from fecal samples from Wisconsin, USA.</title>
        <authorList>
            <person name="Neumann A."/>
        </authorList>
    </citation>
    <scope>NUCLEOTIDE SEQUENCE [LARGE SCALE GENOMIC DNA]</scope>
    <source>
        <strain evidence="1 2">UWS3</strain>
    </source>
</reference>
<dbReference type="RefSeq" id="WP_100426251.1">
    <property type="nucleotide sequence ID" value="NZ_PGEX01000001.1"/>
</dbReference>
<organism evidence="1 2">
    <name type="scientific">Hallerella succinigenes</name>
    <dbReference type="NCBI Taxonomy" id="1896222"/>
    <lineage>
        <taxon>Bacteria</taxon>
        <taxon>Pseudomonadati</taxon>
        <taxon>Fibrobacterota</taxon>
        <taxon>Fibrobacteria</taxon>
        <taxon>Fibrobacterales</taxon>
        <taxon>Fibrobacteraceae</taxon>
        <taxon>Hallerella</taxon>
    </lineage>
</organism>
<comment type="caution">
    <text evidence="1">The sequence shown here is derived from an EMBL/GenBank/DDBJ whole genome shotgun (WGS) entry which is preliminary data.</text>
</comment>
<sequence length="123" mass="13502">MNELALNPSHDIELNASGTGIARILGDGFRPQAKRVKQAVLCLLRTNEGEAFTDGSHGVPWFEKILTLSETHLDLAQRILEEKIRALEGVRRIKTMELKTDGRNLSGSIAVECEDGSVAEADF</sequence>
<dbReference type="OrthoDB" id="9812969at2"/>
<dbReference type="EMBL" id="PGEX01000001">
    <property type="protein sequence ID" value="PJJ42395.1"/>
    <property type="molecule type" value="Genomic_DNA"/>
</dbReference>
<dbReference type="Pfam" id="PF10934">
    <property type="entry name" value="Sheath_initiator"/>
    <property type="match status" value="1"/>
</dbReference>
<accession>A0A2M9A9K5</accession>
<evidence type="ECO:0000313" key="2">
    <source>
        <dbReference type="Proteomes" id="UP000231134"/>
    </source>
</evidence>
<proteinExistence type="predicted"/>
<dbReference type="AlphaFoldDB" id="A0A2M9A9K5"/>
<keyword evidence="2" id="KW-1185">Reference proteome</keyword>
<name>A0A2M9A9K5_9BACT</name>
<gene>
    <name evidence="1" type="ORF">BGX16_2421</name>
</gene>
<dbReference type="Proteomes" id="UP000231134">
    <property type="component" value="Unassembled WGS sequence"/>
</dbReference>
<dbReference type="InterPro" id="IPR020288">
    <property type="entry name" value="Sheath_initiator"/>
</dbReference>